<dbReference type="AlphaFoldDB" id="A0A7X2NJD4"/>
<name>A0A7X2NJD4_9CLOT</name>
<dbReference type="RefSeq" id="WP_154471251.1">
    <property type="nucleotide sequence ID" value="NZ_DBEWUL010000053.1"/>
</dbReference>
<evidence type="ECO:0000259" key="1">
    <source>
        <dbReference type="Pfam" id="PF01863"/>
    </source>
</evidence>
<reference evidence="2 3" key="1">
    <citation type="submission" date="2019-08" db="EMBL/GenBank/DDBJ databases">
        <title>In-depth cultivation of the pig gut microbiome towards novel bacterial diversity and tailored functional studies.</title>
        <authorList>
            <person name="Wylensek D."/>
            <person name="Hitch T.C.A."/>
            <person name="Clavel T."/>
        </authorList>
    </citation>
    <scope>NUCLEOTIDE SEQUENCE [LARGE SCALE GENOMIC DNA]</scope>
    <source>
        <strain evidence="2 3">WCA-389-WT-23D1</strain>
    </source>
</reference>
<dbReference type="Pfam" id="PF01863">
    <property type="entry name" value="YgjP-like"/>
    <property type="match status" value="1"/>
</dbReference>
<gene>
    <name evidence="2" type="ORF">FYJ39_04455</name>
</gene>
<dbReference type="InterPro" id="IPR002725">
    <property type="entry name" value="YgjP-like_metallopeptidase"/>
</dbReference>
<accession>A0A7X2NJD4</accession>
<sequence>MIQKVEISWRREDGEGAIPVQVVYSPRRTMGLEIKEDGRVFARVPKGLPQQAVMELIQGRQEWIVQKWFLVKERRESAAKRPQPGYVRNPELEKLYREKAREQLTERTAYFAALMGVSYNRIAIRSSRTRWGSCSVRGNLSFHWKLILMPPQILDYVVVHELAHRKEMNHSRRFWDQVEQVLPDYKQRRTWLKEKGAWV</sequence>
<dbReference type="CDD" id="cd07344">
    <property type="entry name" value="M48_yhfN_like"/>
    <property type="match status" value="1"/>
</dbReference>
<protein>
    <submittedName>
        <fullName evidence="2">M48 family metallopeptidase</fullName>
    </submittedName>
</protein>
<evidence type="ECO:0000313" key="2">
    <source>
        <dbReference type="EMBL" id="MSS35853.1"/>
    </source>
</evidence>
<dbReference type="Gene3D" id="3.30.2010.10">
    <property type="entry name" value="Metalloproteases ('zincins'), catalytic domain"/>
    <property type="match status" value="1"/>
</dbReference>
<dbReference type="PANTHER" id="PTHR30399">
    <property type="entry name" value="UNCHARACTERIZED PROTEIN YGJP"/>
    <property type="match status" value="1"/>
</dbReference>
<proteinExistence type="predicted"/>
<dbReference type="InterPro" id="IPR053136">
    <property type="entry name" value="UTP_pyrophosphatase-like"/>
</dbReference>
<comment type="caution">
    <text evidence="2">The sequence shown here is derived from an EMBL/GenBank/DDBJ whole genome shotgun (WGS) entry which is preliminary data.</text>
</comment>
<organism evidence="2 3">
    <name type="scientific">Clostridium porci</name>
    <dbReference type="NCBI Taxonomy" id="2605778"/>
    <lineage>
        <taxon>Bacteria</taxon>
        <taxon>Bacillati</taxon>
        <taxon>Bacillota</taxon>
        <taxon>Clostridia</taxon>
        <taxon>Eubacteriales</taxon>
        <taxon>Clostridiaceae</taxon>
        <taxon>Clostridium</taxon>
    </lineage>
</organism>
<dbReference type="PANTHER" id="PTHR30399:SF1">
    <property type="entry name" value="UTP PYROPHOSPHATASE"/>
    <property type="match status" value="1"/>
</dbReference>
<dbReference type="EMBL" id="VUMD01000003">
    <property type="protein sequence ID" value="MSS35853.1"/>
    <property type="molecule type" value="Genomic_DNA"/>
</dbReference>
<evidence type="ECO:0000313" key="3">
    <source>
        <dbReference type="Proteomes" id="UP000429958"/>
    </source>
</evidence>
<keyword evidence="3" id="KW-1185">Reference proteome</keyword>
<feature type="domain" description="YgjP-like metallopeptidase" evidence="1">
    <location>
        <begin position="88"/>
        <end position="194"/>
    </location>
</feature>
<dbReference type="Proteomes" id="UP000429958">
    <property type="component" value="Unassembled WGS sequence"/>
</dbReference>